<accession>A0A1M4TSL1</accession>
<reference evidence="3" key="1">
    <citation type="submission" date="2016-11" db="EMBL/GenBank/DDBJ databases">
        <authorList>
            <person name="Varghese N."/>
            <person name="Submissions S."/>
        </authorList>
    </citation>
    <scope>NUCLEOTIDE SEQUENCE [LARGE SCALE GENOMIC DNA]</scope>
    <source>
        <strain evidence="3">DSM 16990</strain>
    </source>
</reference>
<organism evidence="2 3">
    <name type="scientific">Pedobacter caeni</name>
    <dbReference type="NCBI Taxonomy" id="288992"/>
    <lineage>
        <taxon>Bacteria</taxon>
        <taxon>Pseudomonadati</taxon>
        <taxon>Bacteroidota</taxon>
        <taxon>Sphingobacteriia</taxon>
        <taxon>Sphingobacteriales</taxon>
        <taxon>Sphingobacteriaceae</taxon>
        <taxon>Pedobacter</taxon>
    </lineage>
</organism>
<dbReference type="RefSeq" id="WP_073226496.1">
    <property type="nucleotide sequence ID" value="NZ_FQUQ01000001.1"/>
</dbReference>
<feature type="transmembrane region" description="Helical" evidence="1">
    <location>
        <begin position="16"/>
        <end position="32"/>
    </location>
</feature>
<sequence length="102" mass="11348">MENTASELQKQKNSNLSLVLILVNVSLVLIFINTGDIDEYDSSVNTAFAVWALTILLGIYAFSYHGKGYRIAKWIFAILVLLSIGYIGIFIYVTGLAHSFKN</sequence>
<evidence type="ECO:0000256" key="1">
    <source>
        <dbReference type="SAM" id="Phobius"/>
    </source>
</evidence>
<name>A0A1M4TSL1_9SPHI</name>
<gene>
    <name evidence="2" type="ORF">SAMN04488522_101302</name>
</gene>
<protein>
    <submittedName>
        <fullName evidence="2">Uncharacterized protein</fullName>
    </submittedName>
</protein>
<dbReference type="AlphaFoldDB" id="A0A1M4TSL1"/>
<evidence type="ECO:0000313" key="3">
    <source>
        <dbReference type="Proteomes" id="UP000184287"/>
    </source>
</evidence>
<keyword evidence="3" id="KW-1185">Reference proteome</keyword>
<proteinExistence type="predicted"/>
<feature type="transmembrane region" description="Helical" evidence="1">
    <location>
        <begin position="74"/>
        <end position="93"/>
    </location>
</feature>
<keyword evidence="1" id="KW-1133">Transmembrane helix</keyword>
<dbReference type="OrthoDB" id="773359at2"/>
<keyword evidence="1" id="KW-0472">Membrane</keyword>
<dbReference type="EMBL" id="FQUQ01000001">
    <property type="protein sequence ID" value="SHE47396.1"/>
    <property type="molecule type" value="Genomic_DNA"/>
</dbReference>
<dbReference type="STRING" id="288992.SAMN04488522_101302"/>
<evidence type="ECO:0000313" key="2">
    <source>
        <dbReference type="EMBL" id="SHE47396.1"/>
    </source>
</evidence>
<keyword evidence="1" id="KW-0812">Transmembrane</keyword>
<feature type="transmembrane region" description="Helical" evidence="1">
    <location>
        <begin position="44"/>
        <end position="62"/>
    </location>
</feature>
<dbReference type="Proteomes" id="UP000184287">
    <property type="component" value="Unassembled WGS sequence"/>
</dbReference>